<proteinExistence type="predicted"/>
<evidence type="ECO:0000313" key="2">
    <source>
        <dbReference type="Proteomes" id="UP000078512"/>
    </source>
</evidence>
<keyword evidence="2" id="KW-1185">Reference proteome</keyword>
<evidence type="ECO:0000313" key="1">
    <source>
        <dbReference type="EMBL" id="OAQ27271.1"/>
    </source>
</evidence>
<reference evidence="1 2" key="1">
    <citation type="submission" date="2016-05" db="EMBL/GenBank/DDBJ databases">
        <title>Genome sequencing reveals origins of a unique bacterial endosymbiosis in the earliest lineages of terrestrial Fungi.</title>
        <authorList>
            <consortium name="DOE Joint Genome Institute"/>
            <person name="Uehling J."/>
            <person name="Gryganskyi A."/>
            <person name="Hameed K."/>
            <person name="Tschaplinski T."/>
            <person name="Misztal P."/>
            <person name="Wu S."/>
            <person name="Desiro A."/>
            <person name="Vande Pol N."/>
            <person name="Du Z.-Y."/>
            <person name="Zienkiewicz A."/>
            <person name="Zienkiewicz K."/>
            <person name="Morin E."/>
            <person name="Tisserant E."/>
            <person name="Splivallo R."/>
            <person name="Hainaut M."/>
            <person name="Henrissat B."/>
            <person name="Ohm R."/>
            <person name="Kuo A."/>
            <person name="Yan J."/>
            <person name="Lipzen A."/>
            <person name="Nolan M."/>
            <person name="Labutti K."/>
            <person name="Barry K."/>
            <person name="Goldstein A."/>
            <person name="Labbe J."/>
            <person name="Schadt C."/>
            <person name="Tuskan G."/>
            <person name="Grigoriev I."/>
            <person name="Martin F."/>
            <person name="Vilgalys R."/>
            <person name="Bonito G."/>
        </authorList>
    </citation>
    <scope>NUCLEOTIDE SEQUENCE [LARGE SCALE GENOMIC DNA]</scope>
    <source>
        <strain evidence="1 2">AG-77</strain>
    </source>
</reference>
<organism evidence="1 2">
    <name type="scientific">Linnemannia elongata AG-77</name>
    <dbReference type="NCBI Taxonomy" id="1314771"/>
    <lineage>
        <taxon>Eukaryota</taxon>
        <taxon>Fungi</taxon>
        <taxon>Fungi incertae sedis</taxon>
        <taxon>Mucoromycota</taxon>
        <taxon>Mortierellomycotina</taxon>
        <taxon>Mortierellomycetes</taxon>
        <taxon>Mortierellales</taxon>
        <taxon>Mortierellaceae</taxon>
        <taxon>Linnemannia</taxon>
    </lineage>
</organism>
<dbReference type="AlphaFoldDB" id="A0A197JS45"/>
<dbReference type="EMBL" id="KV442058">
    <property type="protein sequence ID" value="OAQ27271.1"/>
    <property type="molecule type" value="Genomic_DNA"/>
</dbReference>
<protein>
    <submittedName>
        <fullName evidence="1">Uncharacterized protein</fullName>
    </submittedName>
</protein>
<accession>A0A197JS45</accession>
<dbReference type="Proteomes" id="UP000078512">
    <property type="component" value="Unassembled WGS sequence"/>
</dbReference>
<sequence>MHLVRRLSLLNEWSMSSKERTSLQQALSHHQHISCLEVFEETLLHQRLSEFYAESLSELILTGCGGGVGIAMVVFVENLHSLRCLELAQYKFTRKDWERLVTEKPRLGKLVVYRKESTLKEELQSRVQVETGSPIEEKTL</sequence>
<name>A0A197JS45_9FUNG</name>
<gene>
    <name evidence="1" type="ORF">K457DRAFT_127449</name>
</gene>